<evidence type="ECO:0000256" key="1">
    <source>
        <dbReference type="SAM" id="MobiDB-lite"/>
    </source>
</evidence>
<dbReference type="Proteomes" id="UP000268162">
    <property type="component" value="Unassembled WGS sequence"/>
</dbReference>
<protein>
    <submittedName>
        <fullName evidence="2">Uncharacterized protein</fullName>
    </submittedName>
</protein>
<feature type="region of interest" description="Disordered" evidence="1">
    <location>
        <begin position="42"/>
        <end position="64"/>
    </location>
</feature>
<dbReference type="EMBL" id="ML002481">
    <property type="protein sequence ID" value="RKP37530.1"/>
    <property type="molecule type" value="Genomic_DNA"/>
</dbReference>
<keyword evidence="3" id="KW-1185">Reference proteome</keyword>
<proteinExistence type="predicted"/>
<reference evidence="3" key="1">
    <citation type="journal article" date="2018" name="Nat. Microbiol.">
        <title>Leveraging single-cell genomics to expand the fungal tree of life.</title>
        <authorList>
            <person name="Ahrendt S.R."/>
            <person name="Quandt C.A."/>
            <person name="Ciobanu D."/>
            <person name="Clum A."/>
            <person name="Salamov A."/>
            <person name="Andreopoulos B."/>
            <person name="Cheng J.F."/>
            <person name="Woyke T."/>
            <person name="Pelin A."/>
            <person name="Henrissat B."/>
            <person name="Reynolds N.K."/>
            <person name="Benny G.L."/>
            <person name="Smith M.E."/>
            <person name="James T.Y."/>
            <person name="Grigoriev I.V."/>
        </authorList>
    </citation>
    <scope>NUCLEOTIDE SEQUENCE [LARGE SCALE GENOMIC DNA]</scope>
    <source>
        <strain evidence="3">RSA 468</strain>
    </source>
</reference>
<dbReference type="AlphaFoldDB" id="A0A4P9ZXR1"/>
<organism evidence="2 3">
    <name type="scientific">Dimargaris cristalligena</name>
    <dbReference type="NCBI Taxonomy" id="215637"/>
    <lineage>
        <taxon>Eukaryota</taxon>
        <taxon>Fungi</taxon>
        <taxon>Fungi incertae sedis</taxon>
        <taxon>Zoopagomycota</taxon>
        <taxon>Kickxellomycotina</taxon>
        <taxon>Dimargaritomycetes</taxon>
        <taxon>Dimargaritales</taxon>
        <taxon>Dimargaritaceae</taxon>
        <taxon>Dimargaris</taxon>
    </lineage>
</organism>
<sequence length="64" mass="6726">MFGINLTPEQQAVISRYVGRSWGGAIILAGIGYGLAQVLGSPKDTPGKLDTNSNSNSHPKPESQ</sequence>
<accession>A0A4P9ZXR1</accession>
<evidence type="ECO:0000313" key="3">
    <source>
        <dbReference type="Proteomes" id="UP000268162"/>
    </source>
</evidence>
<evidence type="ECO:0000313" key="2">
    <source>
        <dbReference type="EMBL" id="RKP37530.1"/>
    </source>
</evidence>
<name>A0A4P9ZXR1_9FUNG</name>
<gene>
    <name evidence="2" type="ORF">BJ085DRAFT_37637</name>
</gene>